<accession>A0A6J7UX81</accession>
<organism evidence="2">
    <name type="scientific">freshwater metagenome</name>
    <dbReference type="NCBI Taxonomy" id="449393"/>
    <lineage>
        <taxon>unclassified sequences</taxon>
        <taxon>metagenomes</taxon>
        <taxon>ecological metagenomes</taxon>
    </lineage>
</organism>
<evidence type="ECO:0000256" key="1">
    <source>
        <dbReference type="SAM" id="MobiDB-lite"/>
    </source>
</evidence>
<name>A0A6J7UX81_9ZZZZ</name>
<dbReference type="EMBL" id="CAFBQW010000337">
    <property type="protein sequence ID" value="CAB5069376.1"/>
    <property type="molecule type" value="Genomic_DNA"/>
</dbReference>
<feature type="region of interest" description="Disordered" evidence="1">
    <location>
        <begin position="79"/>
        <end position="125"/>
    </location>
</feature>
<proteinExistence type="predicted"/>
<feature type="compositionally biased region" description="Low complexity" evidence="1">
    <location>
        <begin position="84"/>
        <end position="94"/>
    </location>
</feature>
<sequence length="125" mass="11863">MLDRKFHKTLCIQILLVWVAIHLAVSIGPEGMPPPLAPSRIDLCQGHLVPLHAGAGGCVAGGATAGAGAGEGAEAGAGCGGAALGAEGAPAEGAPAGGVAGEPPRVPAPTGAGEPDLTPPEEVVG</sequence>
<evidence type="ECO:0000313" key="2">
    <source>
        <dbReference type="EMBL" id="CAB5069376.1"/>
    </source>
</evidence>
<gene>
    <name evidence="2" type="ORF">UFOPK4354_02035</name>
</gene>
<reference evidence="2" key="1">
    <citation type="submission" date="2020-05" db="EMBL/GenBank/DDBJ databases">
        <authorList>
            <person name="Chiriac C."/>
            <person name="Salcher M."/>
            <person name="Ghai R."/>
            <person name="Kavagutti S V."/>
        </authorList>
    </citation>
    <scope>NUCLEOTIDE SEQUENCE</scope>
</reference>
<protein>
    <submittedName>
        <fullName evidence="2">Unannotated protein</fullName>
    </submittedName>
</protein>
<dbReference type="AlphaFoldDB" id="A0A6J7UX81"/>